<feature type="compositionally biased region" description="Polar residues" evidence="1">
    <location>
        <begin position="21"/>
        <end position="44"/>
    </location>
</feature>
<name>A0A839GYF6_9LACO</name>
<evidence type="ECO:0000313" key="3">
    <source>
        <dbReference type="EMBL" id="MBB1123203.1"/>
    </source>
</evidence>
<protein>
    <recommendedName>
        <fullName evidence="5">Lipoprotein</fullName>
    </recommendedName>
</protein>
<dbReference type="RefSeq" id="WP_182602473.1">
    <property type="nucleotide sequence ID" value="NZ_JACIVD010000058.1"/>
</dbReference>
<evidence type="ECO:0000256" key="1">
    <source>
        <dbReference type="SAM" id="MobiDB-lite"/>
    </source>
</evidence>
<feature type="signal peptide" evidence="2">
    <location>
        <begin position="1"/>
        <end position="18"/>
    </location>
</feature>
<sequence>MKKIILTSTILLATLALAGCGSSQSNNNSTKAENSSLKAENSSLKSKKVNEKQTKYSDQIYALMAYLKLQNQTADDLNRNKDNMNWKQDKNKFTIDFGAHTTVMTVTDKHVQITYDKVAKDSMGQKNGYKVYSKQELAKEFGKQKNTLDEILSNIKDDDNESSNNNSIGSNQNSQPSTQDSQQIENKANNTATSQSNSTTNSTNSNQEKPLMKDGNTYRPKYNANGQVDSWQVTGSDGITRTMGDPSPNWQEIENEYNNLNNK</sequence>
<dbReference type="EMBL" id="JACIVD010000058">
    <property type="protein sequence ID" value="MBB1123203.1"/>
    <property type="molecule type" value="Genomic_DNA"/>
</dbReference>
<feature type="compositionally biased region" description="Low complexity" evidence="1">
    <location>
        <begin position="188"/>
        <end position="207"/>
    </location>
</feature>
<feature type="region of interest" description="Disordered" evidence="1">
    <location>
        <begin position="21"/>
        <end position="50"/>
    </location>
</feature>
<feature type="compositionally biased region" description="Polar residues" evidence="1">
    <location>
        <begin position="248"/>
        <end position="263"/>
    </location>
</feature>
<feature type="compositionally biased region" description="Polar residues" evidence="1">
    <location>
        <begin position="178"/>
        <end position="187"/>
    </location>
</feature>
<evidence type="ECO:0000256" key="2">
    <source>
        <dbReference type="SAM" id="SignalP"/>
    </source>
</evidence>
<feature type="compositionally biased region" description="Low complexity" evidence="1">
    <location>
        <begin position="162"/>
        <end position="177"/>
    </location>
</feature>
<dbReference type="Proteomes" id="UP000547628">
    <property type="component" value="Unassembled WGS sequence"/>
</dbReference>
<feature type="region of interest" description="Disordered" evidence="1">
    <location>
        <begin position="155"/>
        <end position="263"/>
    </location>
</feature>
<evidence type="ECO:0000313" key="4">
    <source>
        <dbReference type="Proteomes" id="UP000547628"/>
    </source>
</evidence>
<feature type="compositionally biased region" description="Polar residues" evidence="1">
    <location>
        <begin position="224"/>
        <end position="239"/>
    </location>
</feature>
<feature type="chain" id="PRO_5039082455" description="Lipoprotein" evidence="2">
    <location>
        <begin position="19"/>
        <end position="263"/>
    </location>
</feature>
<organism evidence="3 4">
    <name type="scientific">Limosilactobacillus albertensis</name>
    <dbReference type="NCBI Taxonomy" id="2759752"/>
    <lineage>
        <taxon>Bacteria</taxon>
        <taxon>Bacillati</taxon>
        <taxon>Bacillota</taxon>
        <taxon>Bacilli</taxon>
        <taxon>Lactobacillales</taxon>
        <taxon>Lactobacillaceae</taxon>
        <taxon>Limosilactobacillus</taxon>
    </lineage>
</organism>
<reference evidence="3 4" key="1">
    <citation type="submission" date="2020-07" db="EMBL/GenBank/DDBJ databases">
        <title>Description of Limosilactobacillus balticus sp. nov., Limosilactobacillus agrestis sp. nov., Limosilactobacillus albertensis sp. nov., Limosilactobacillus rudii sp. nov., Limosilactobacillus fastidiosus sp. nov., five novel Limosilactobacillus species isolated from the vertebrate gastrointestinal tract, and proposal of 6 subspecies of Limosilactobacillus reuteri adapted to the gastrointestinal tract of specific vertebrate hosts.</title>
        <authorList>
            <person name="Li F."/>
            <person name="Cheng C."/>
            <person name="Zheng J."/>
            <person name="Quevedo R.M."/>
            <person name="Li J."/>
            <person name="Roos S."/>
            <person name="Gaenzle M.G."/>
            <person name="Walter J."/>
        </authorList>
    </citation>
    <scope>NUCLEOTIDE SEQUENCE [LARGE SCALE GENOMIC DNA]</scope>
    <source>
        <strain evidence="3 4">Lr3000</strain>
    </source>
</reference>
<accession>A0A839GYF6</accession>
<comment type="caution">
    <text evidence="3">The sequence shown here is derived from an EMBL/GenBank/DDBJ whole genome shotgun (WGS) entry which is preliminary data.</text>
</comment>
<keyword evidence="2" id="KW-0732">Signal</keyword>
<dbReference type="PROSITE" id="PS51257">
    <property type="entry name" value="PROKAR_LIPOPROTEIN"/>
    <property type="match status" value="1"/>
</dbReference>
<dbReference type="AlphaFoldDB" id="A0A839GYF6"/>
<evidence type="ECO:0008006" key="5">
    <source>
        <dbReference type="Google" id="ProtNLM"/>
    </source>
</evidence>
<gene>
    <name evidence="3" type="ORF">H5S41_04405</name>
</gene>
<proteinExistence type="predicted"/>